<evidence type="ECO:0000256" key="1">
    <source>
        <dbReference type="ARBA" id="ARBA00006637"/>
    </source>
</evidence>
<evidence type="ECO:0000256" key="4">
    <source>
        <dbReference type="ARBA" id="ARBA00022806"/>
    </source>
</evidence>
<reference evidence="16 17" key="1">
    <citation type="submission" date="2024-06" db="EMBL/GenBank/DDBJ databases">
        <title>Halorubrum miltondacostae sp. nov., a potential PHA producer isolated from an inland solar saltern in Rio Maior, Portugal.</title>
        <authorList>
            <person name="Albuquerque L."/>
            <person name="Viver T."/>
            <person name="Barroso C."/>
            <person name="Claudino R."/>
            <person name="Galvan M."/>
            <person name="Simoes G."/>
            <person name="Lobo Da Cunha A."/>
            <person name="Egas C."/>
        </authorList>
    </citation>
    <scope>NUCLEOTIDE SEQUENCE [LARGE SCALE GENOMIC DNA]</scope>
    <source>
        <strain evidence="16 17">RMP-11</strain>
    </source>
</reference>
<dbReference type="SUPFAM" id="SSF47413">
    <property type="entry name" value="lambda repressor-like DNA-binding domains"/>
    <property type="match status" value="1"/>
</dbReference>
<dbReference type="InterPro" id="IPR027434">
    <property type="entry name" value="Homing_endonucl"/>
</dbReference>
<dbReference type="SUPFAM" id="SSF51294">
    <property type="entry name" value="Hedgehog/intein (Hint) domain"/>
    <property type="match status" value="1"/>
</dbReference>
<feature type="region of interest" description="Disordered" evidence="12">
    <location>
        <begin position="1"/>
        <end position="21"/>
    </location>
</feature>
<feature type="compositionally biased region" description="Acidic residues" evidence="12">
    <location>
        <begin position="1"/>
        <end position="19"/>
    </location>
</feature>
<dbReference type="InterPro" id="IPR036844">
    <property type="entry name" value="Hint_dom_sf"/>
</dbReference>
<dbReference type="Proteomes" id="UP001567572">
    <property type="component" value="Unassembled WGS sequence"/>
</dbReference>
<dbReference type="PROSITE" id="PS51192">
    <property type="entry name" value="HELICASE_ATP_BIND_1"/>
    <property type="match status" value="1"/>
</dbReference>
<dbReference type="PRINTS" id="PR00379">
    <property type="entry name" value="INTEIN"/>
</dbReference>
<evidence type="ECO:0000259" key="13">
    <source>
        <dbReference type="PROSITE" id="PS50819"/>
    </source>
</evidence>
<dbReference type="PANTHER" id="PTHR11274:SF0">
    <property type="entry name" value="GENERAL TRANSCRIPTION AND DNA REPAIR FACTOR IIH HELICASE SUBUNIT XPB"/>
    <property type="match status" value="1"/>
</dbReference>
<dbReference type="SMART" id="SM00490">
    <property type="entry name" value="HELICc"/>
    <property type="match status" value="1"/>
</dbReference>
<keyword evidence="3" id="KW-0378">Hydrolase</keyword>
<evidence type="ECO:0000259" key="14">
    <source>
        <dbReference type="PROSITE" id="PS51192"/>
    </source>
</evidence>
<dbReference type="SMART" id="SM00305">
    <property type="entry name" value="HintC"/>
    <property type="match status" value="1"/>
</dbReference>
<dbReference type="CDD" id="cd00081">
    <property type="entry name" value="Hint"/>
    <property type="match status" value="1"/>
</dbReference>
<comment type="similarity">
    <text evidence="1">Belongs to the helicase family. RAD25/XPB subfamily.</text>
</comment>
<keyword evidence="4" id="KW-0347">Helicase</keyword>
<dbReference type="InterPro" id="IPR032438">
    <property type="entry name" value="ERCC3_RAD25_C"/>
</dbReference>
<dbReference type="SMART" id="SM00487">
    <property type="entry name" value="DEXDc"/>
    <property type="match status" value="1"/>
</dbReference>
<dbReference type="GO" id="GO:0043138">
    <property type="term" value="F:3'-5' DNA helicase activity"/>
    <property type="evidence" value="ECO:0007669"/>
    <property type="project" value="UniProtKB-EC"/>
</dbReference>
<evidence type="ECO:0000256" key="6">
    <source>
        <dbReference type="ARBA" id="ARBA00022840"/>
    </source>
</evidence>
<dbReference type="InterPro" id="IPR014001">
    <property type="entry name" value="Helicase_ATP-bd"/>
</dbReference>
<dbReference type="EMBL" id="JBEDNY010000001">
    <property type="protein sequence ID" value="MEZ3163296.1"/>
    <property type="molecule type" value="Genomic_DNA"/>
</dbReference>
<dbReference type="InterPro" id="IPR027417">
    <property type="entry name" value="P-loop_NTPase"/>
</dbReference>
<keyword evidence="16" id="KW-0540">Nuclease</keyword>
<evidence type="ECO:0000259" key="15">
    <source>
        <dbReference type="PROSITE" id="PS51194"/>
    </source>
</evidence>
<dbReference type="AlphaFoldDB" id="A0ABD5LZ61"/>
<dbReference type="InterPro" id="IPR001650">
    <property type="entry name" value="Helicase_C-like"/>
</dbReference>
<dbReference type="Gene3D" id="3.40.50.300">
    <property type="entry name" value="P-loop containing nucleotide triphosphate hydrolases"/>
    <property type="match status" value="2"/>
</dbReference>
<dbReference type="CDD" id="cd00093">
    <property type="entry name" value="HTH_XRE"/>
    <property type="match status" value="1"/>
</dbReference>
<accession>A0ABD5LZ61</accession>
<comment type="caution">
    <text evidence="16">The sequence shown here is derived from an EMBL/GenBank/DDBJ whole genome shotgun (WGS) entry which is preliminary data.</text>
</comment>
<dbReference type="InterPro" id="IPR050615">
    <property type="entry name" value="ATP-dep_DNA_Helicase"/>
</dbReference>
<keyword evidence="8" id="KW-0413">Isomerase</keyword>
<evidence type="ECO:0000256" key="9">
    <source>
        <dbReference type="ARBA" id="ARBA00034617"/>
    </source>
</evidence>
<evidence type="ECO:0000256" key="11">
    <source>
        <dbReference type="ARBA" id="ARBA00048988"/>
    </source>
</evidence>
<feature type="domain" description="Helicase ATP-binding" evidence="14">
    <location>
        <begin position="276"/>
        <end position="381"/>
    </location>
</feature>
<dbReference type="InterPro" id="IPR003586">
    <property type="entry name" value="Hint_dom_C"/>
</dbReference>
<organism evidence="16 17">
    <name type="scientific">Halorubrum miltondacostae</name>
    <dbReference type="NCBI Taxonomy" id="3076378"/>
    <lineage>
        <taxon>Archaea</taxon>
        <taxon>Methanobacteriati</taxon>
        <taxon>Methanobacteriota</taxon>
        <taxon>Stenosarchaea group</taxon>
        <taxon>Halobacteria</taxon>
        <taxon>Halobacteriales</taxon>
        <taxon>Haloferacaceae</taxon>
        <taxon>Halorubrum</taxon>
    </lineage>
</organism>
<dbReference type="InterPro" id="IPR006142">
    <property type="entry name" value="INTEIN"/>
</dbReference>
<dbReference type="Pfam" id="PF01381">
    <property type="entry name" value="HTH_3"/>
    <property type="match status" value="1"/>
</dbReference>
<evidence type="ECO:0000256" key="7">
    <source>
        <dbReference type="ARBA" id="ARBA00023000"/>
    </source>
</evidence>
<keyword evidence="17" id="KW-1185">Reference proteome</keyword>
<dbReference type="Gene3D" id="2.170.16.10">
    <property type="entry name" value="Hedgehog/Intein (Hint) domain"/>
    <property type="match status" value="2"/>
</dbReference>
<keyword evidence="16" id="KW-0255">Endonuclease</keyword>
<dbReference type="InterPro" id="IPR004860">
    <property type="entry name" value="LAGLIDADG_dom"/>
</dbReference>
<name>A0ABD5LZ61_9EURY</name>
<dbReference type="InterPro" id="IPR006141">
    <property type="entry name" value="Intein_N"/>
</dbReference>
<dbReference type="RefSeq" id="WP_371160664.1">
    <property type="nucleotide sequence ID" value="NZ_JBEDNX010000018.1"/>
</dbReference>
<keyword evidence="2" id="KW-0547">Nucleotide-binding</keyword>
<dbReference type="InterPro" id="IPR006935">
    <property type="entry name" value="Helicase/UvrB_N"/>
</dbReference>
<dbReference type="GO" id="GO:0016787">
    <property type="term" value="F:hydrolase activity"/>
    <property type="evidence" value="ECO:0007669"/>
    <property type="project" value="UniProtKB-KW"/>
</dbReference>
<evidence type="ECO:0000256" key="8">
    <source>
        <dbReference type="ARBA" id="ARBA00023235"/>
    </source>
</evidence>
<evidence type="ECO:0000313" key="17">
    <source>
        <dbReference type="Proteomes" id="UP001567572"/>
    </source>
</evidence>
<feature type="domain" description="DOD-type homing endonuclease" evidence="13">
    <location>
        <begin position="507"/>
        <end position="639"/>
    </location>
</feature>
<gene>
    <name evidence="16" type="ORF">ABNG04_05315</name>
</gene>
<dbReference type="InterPro" id="IPR030934">
    <property type="entry name" value="Intein_C"/>
</dbReference>
<comment type="catalytic activity">
    <reaction evidence="11">
        <text>ATP + H2O = ADP + phosphate + H(+)</text>
        <dbReference type="Rhea" id="RHEA:13065"/>
        <dbReference type="ChEBI" id="CHEBI:15377"/>
        <dbReference type="ChEBI" id="CHEBI:15378"/>
        <dbReference type="ChEBI" id="CHEBI:30616"/>
        <dbReference type="ChEBI" id="CHEBI:43474"/>
        <dbReference type="ChEBI" id="CHEBI:456216"/>
        <dbReference type="EC" id="5.6.2.4"/>
    </reaction>
</comment>
<evidence type="ECO:0000256" key="12">
    <source>
        <dbReference type="SAM" id="MobiDB-lite"/>
    </source>
</evidence>
<dbReference type="EC" id="5.6.2.4" evidence="10"/>
<dbReference type="NCBIfam" id="TIGR01443">
    <property type="entry name" value="intein_Cterm"/>
    <property type="match status" value="1"/>
</dbReference>
<feature type="domain" description="Helicase C-terminal" evidence="15">
    <location>
        <begin position="953"/>
        <end position="1111"/>
    </location>
</feature>
<dbReference type="InterPro" id="IPR004042">
    <property type="entry name" value="Intein_endonuc_central"/>
</dbReference>
<keyword evidence="7" id="KW-0651">Protein splicing</keyword>
<evidence type="ECO:0000313" key="16">
    <source>
        <dbReference type="EMBL" id="MEZ3163296.1"/>
    </source>
</evidence>
<keyword evidence="5" id="KW-0068">Autocatalytic cleavage</keyword>
<evidence type="ECO:0000256" key="5">
    <source>
        <dbReference type="ARBA" id="ARBA00022813"/>
    </source>
</evidence>
<evidence type="ECO:0000256" key="3">
    <source>
        <dbReference type="ARBA" id="ARBA00022801"/>
    </source>
</evidence>
<dbReference type="Gene3D" id="3.10.28.10">
    <property type="entry name" value="Homing endonucleases"/>
    <property type="match status" value="1"/>
</dbReference>
<dbReference type="Pfam" id="PF14528">
    <property type="entry name" value="LAGLIDADG_3"/>
    <property type="match status" value="1"/>
</dbReference>
<dbReference type="SUPFAM" id="SSF55608">
    <property type="entry name" value="Homing endonucleases"/>
    <property type="match status" value="1"/>
</dbReference>
<dbReference type="InterPro" id="IPR001387">
    <property type="entry name" value="Cro/C1-type_HTH"/>
</dbReference>
<evidence type="ECO:0000256" key="2">
    <source>
        <dbReference type="ARBA" id="ARBA00022741"/>
    </source>
</evidence>
<dbReference type="PROSITE" id="PS50819">
    <property type="entry name" value="INTEIN_ENDONUCLEASE"/>
    <property type="match status" value="1"/>
</dbReference>
<sequence>MTDDTGDDAGGDPSDDATAVEDLSVDRFHEALEAEERPVATASEVARRIGTSQAAARDALEALVDRGDVDRLDVEADPIVFYPRDWGALASRERVVTFPKRREIVVDRPTQYTRARLSQFANLVDTTGTEPGTRGYLYRIRREDVWAAPFDDADALVGALRSVLPRRYEHLEAWVRDQWRRAHRFRLYTHADGYVVLEAASENLMGNVADQHLDDDHLRAPISDTEAWVNETAVAAVKRALYDAGYPVEDDRDLETGDPVEIDLTTDLRDYQETWVETFLDRKSGVYVGPPGSGKTVAGIATIAAVGGETLILVPSRELADQWREELLEHSTVNPADIGLYHGGTKEIRPVTIATYQIAGMDRHRSLFDSREWGLICFDECLTGDTIVETPSGSTTFHELDERYGLEDGWTTDIDLSVRTFDRERGSYRFTTVTGIYKSSAPVERIETRQGYPITATEGHTHLVFDPETGEIAEQKGVSEGEFLVRPQTEPRSYTGTHESSSAPAELLGWFIGDGHRDRHGHVKFSFARNKREQIDILEDLCERVELDYSVFENGRGDLTLWSEGFADRLPWDLLSGSKARRVTVPPEAYGWRPDQIGALLRGLFDAEGSVDKEGRIQLNTVSERLTKDVVLLLQHLGIPSSHLQIDREGTHSDLYRVLIPSRYGVLFAEKVGFRLGHKSGRISLGKTPATGVPVGTYLEQIKDDVELSNEQIADMIGVARQTVGDVIRGENRLGQRHLSSLAEELRKYARTDLISVNSMREDSGVTYAEIGDELDVSTSHAYTLASRGDERTQQVITEREQNRRTKASQHADRLEQLENLQIVEVTSVTKEGVETVYDFETRDHTFVADGYLTHNCHHITAPVFSRSAELQAKHRLGLSATPVSETGSEEEIYTLIGQPIGADWDALFEAGFVQEPEVEIRYVPWREEMARNEYAAADGRERRRLAAENPAKVEEIRYLLAAHRDKKALVFVEYLDQGAAIADALGVPFISGETPHHERAELFRRFRADGEAGSSGDGSATDDDLDVLVVSRVGDEGIDLPNAELAVVASGLGGSRRQGSQRAGRTMRPTGSALVYVLATRGSSEEEFAQRQMRHLGRKGVRVRETNVAE</sequence>
<dbReference type="SUPFAM" id="SSF52540">
    <property type="entry name" value="P-loop containing nucleoside triphosphate hydrolases"/>
    <property type="match status" value="2"/>
</dbReference>
<protein>
    <recommendedName>
        <fullName evidence="10">DNA 3'-5' helicase</fullName>
        <ecNumber evidence="10">5.6.2.4</ecNumber>
    </recommendedName>
</protein>
<dbReference type="PROSITE" id="PS51194">
    <property type="entry name" value="HELICASE_CTER"/>
    <property type="match status" value="1"/>
</dbReference>
<proteinExistence type="inferred from homology"/>
<dbReference type="PANTHER" id="PTHR11274">
    <property type="entry name" value="RAD25/XP-B DNA REPAIR HELICASE"/>
    <property type="match status" value="1"/>
</dbReference>
<dbReference type="PROSITE" id="PS50818">
    <property type="entry name" value="INTEIN_C_TER"/>
    <property type="match status" value="1"/>
</dbReference>
<dbReference type="Pfam" id="PF16203">
    <property type="entry name" value="ERCC3_RAD25_C"/>
    <property type="match status" value="1"/>
</dbReference>
<keyword evidence="6" id="KW-0067">ATP-binding</keyword>
<dbReference type="Pfam" id="PF04851">
    <property type="entry name" value="ResIII"/>
    <property type="match status" value="1"/>
</dbReference>
<dbReference type="InterPro" id="IPR010982">
    <property type="entry name" value="Lambda_DNA-bd_dom_sf"/>
</dbReference>
<evidence type="ECO:0000256" key="10">
    <source>
        <dbReference type="ARBA" id="ARBA00034808"/>
    </source>
</evidence>
<dbReference type="PROSITE" id="PS50817">
    <property type="entry name" value="INTEIN_N_TER"/>
    <property type="match status" value="1"/>
</dbReference>
<dbReference type="GO" id="GO:0004519">
    <property type="term" value="F:endonuclease activity"/>
    <property type="evidence" value="ECO:0007669"/>
    <property type="project" value="UniProtKB-KW"/>
</dbReference>
<dbReference type="GO" id="GO:0005524">
    <property type="term" value="F:ATP binding"/>
    <property type="evidence" value="ECO:0007669"/>
    <property type="project" value="UniProtKB-KW"/>
</dbReference>
<comment type="catalytic activity">
    <reaction evidence="9">
        <text>Couples ATP hydrolysis with the unwinding of duplex DNA by translocating in the 3'-5' direction.</text>
        <dbReference type="EC" id="5.6.2.4"/>
    </reaction>
</comment>